<evidence type="ECO:0000256" key="3">
    <source>
        <dbReference type="ARBA" id="ARBA00022840"/>
    </source>
</evidence>
<comment type="cofactor">
    <cofactor evidence="5">
        <name>Mg(2+)</name>
        <dbReference type="ChEBI" id="CHEBI:18420"/>
    </cofactor>
</comment>
<protein>
    <recommendedName>
        <fullName evidence="5">5-formyltetrahydrofolate cyclo-ligase</fullName>
        <ecNumber evidence="5">6.3.3.2</ecNumber>
    </recommendedName>
</protein>
<evidence type="ECO:0000313" key="7">
    <source>
        <dbReference type="Proteomes" id="UP000078252"/>
    </source>
</evidence>
<dbReference type="InterPro" id="IPR002698">
    <property type="entry name" value="FTHF_cligase"/>
</dbReference>
<dbReference type="GO" id="GO:0030272">
    <property type="term" value="F:5-formyltetrahydrofolate cyclo-ligase activity"/>
    <property type="evidence" value="ECO:0007669"/>
    <property type="project" value="UniProtKB-EC"/>
</dbReference>
<feature type="binding site" evidence="4">
    <location>
        <begin position="9"/>
        <end position="13"/>
    </location>
    <ligand>
        <name>ATP</name>
        <dbReference type="ChEBI" id="CHEBI:30616"/>
    </ligand>
</feature>
<dbReference type="GO" id="GO:0046872">
    <property type="term" value="F:metal ion binding"/>
    <property type="evidence" value="ECO:0007669"/>
    <property type="project" value="UniProtKB-KW"/>
</dbReference>
<feature type="binding site" evidence="4">
    <location>
        <position position="55"/>
    </location>
    <ligand>
        <name>substrate</name>
    </ligand>
</feature>
<keyword evidence="3 4" id="KW-0067">ATP-binding</keyword>
<feature type="binding site" evidence="4">
    <location>
        <begin position="137"/>
        <end position="145"/>
    </location>
    <ligand>
        <name>ATP</name>
        <dbReference type="ChEBI" id="CHEBI:30616"/>
    </ligand>
</feature>
<dbReference type="EC" id="6.3.3.2" evidence="5"/>
<dbReference type="Proteomes" id="UP000078252">
    <property type="component" value="Unassembled WGS sequence"/>
</dbReference>
<dbReference type="InterPro" id="IPR024185">
    <property type="entry name" value="FTHF_cligase-like_sf"/>
</dbReference>
<feature type="binding site" evidence="4">
    <location>
        <position position="60"/>
    </location>
    <ligand>
        <name>substrate</name>
    </ligand>
</feature>
<evidence type="ECO:0000313" key="6">
    <source>
        <dbReference type="EMBL" id="KTR06662.1"/>
    </source>
</evidence>
<evidence type="ECO:0000256" key="2">
    <source>
        <dbReference type="ARBA" id="ARBA00022741"/>
    </source>
</evidence>
<dbReference type="PANTHER" id="PTHR23407">
    <property type="entry name" value="ATPASE INHIBITOR/5-FORMYLTETRAHYDROFOLATE CYCLO-LIGASE"/>
    <property type="match status" value="1"/>
</dbReference>
<dbReference type="RefSeq" id="WP_058725739.1">
    <property type="nucleotide sequence ID" value="NZ_LDQC01000046.1"/>
</dbReference>
<accession>A0A175RUX9</accession>
<organism evidence="6 7">
    <name type="scientific">Curtobacterium luteum</name>
    <dbReference type="NCBI Taxonomy" id="33881"/>
    <lineage>
        <taxon>Bacteria</taxon>
        <taxon>Bacillati</taxon>
        <taxon>Actinomycetota</taxon>
        <taxon>Actinomycetes</taxon>
        <taxon>Micrococcales</taxon>
        <taxon>Microbacteriaceae</taxon>
        <taxon>Curtobacterium</taxon>
    </lineage>
</organism>
<keyword evidence="6" id="KW-0436">Ligase</keyword>
<comment type="similarity">
    <text evidence="1 5">Belongs to the 5-formyltetrahydrofolate cyclo-ligase family.</text>
</comment>
<keyword evidence="5" id="KW-0479">Metal-binding</keyword>
<reference evidence="6 7" key="1">
    <citation type="journal article" date="2016" name="Front. Microbiol.">
        <title>Genomic Resource of Rice Seed Associated Bacteria.</title>
        <authorList>
            <person name="Midha S."/>
            <person name="Bansal K."/>
            <person name="Sharma S."/>
            <person name="Kumar N."/>
            <person name="Patil P.P."/>
            <person name="Chaudhry V."/>
            <person name="Patil P.B."/>
        </authorList>
    </citation>
    <scope>NUCLEOTIDE SEQUENCE [LARGE SCALE GENOMIC DNA]</scope>
    <source>
        <strain evidence="6 7">NS184</strain>
    </source>
</reference>
<dbReference type="AlphaFoldDB" id="A0A175RUX9"/>
<dbReference type="GO" id="GO:0005524">
    <property type="term" value="F:ATP binding"/>
    <property type="evidence" value="ECO:0007669"/>
    <property type="project" value="UniProtKB-KW"/>
</dbReference>
<dbReference type="GO" id="GO:0035999">
    <property type="term" value="P:tetrahydrofolate interconversion"/>
    <property type="evidence" value="ECO:0007669"/>
    <property type="project" value="TreeGrafter"/>
</dbReference>
<name>A0A175RUX9_9MICO</name>
<dbReference type="PATRIC" id="fig|33881.3.peg.2087"/>
<proteinExistence type="inferred from homology"/>
<keyword evidence="2 4" id="KW-0547">Nucleotide-binding</keyword>
<dbReference type="NCBIfam" id="TIGR02727">
    <property type="entry name" value="MTHFS_bact"/>
    <property type="match status" value="1"/>
</dbReference>
<dbReference type="GO" id="GO:0009396">
    <property type="term" value="P:folic acid-containing compound biosynthetic process"/>
    <property type="evidence" value="ECO:0007669"/>
    <property type="project" value="TreeGrafter"/>
</dbReference>
<dbReference type="Gene3D" id="3.40.50.10420">
    <property type="entry name" value="NagB/RpiA/CoA transferase-like"/>
    <property type="match status" value="1"/>
</dbReference>
<evidence type="ECO:0000256" key="4">
    <source>
        <dbReference type="PIRSR" id="PIRSR006806-1"/>
    </source>
</evidence>
<dbReference type="STRING" id="33881.NS184_08795"/>
<dbReference type="EMBL" id="LDQC01000046">
    <property type="protein sequence ID" value="KTR06662.1"/>
    <property type="molecule type" value="Genomic_DNA"/>
</dbReference>
<keyword evidence="5" id="KW-0460">Magnesium</keyword>
<evidence type="ECO:0000256" key="5">
    <source>
        <dbReference type="RuleBase" id="RU361279"/>
    </source>
</evidence>
<dbReference type="OrthoDB" id="3242798at2"/>
<comment type="caution">
    <text evidence="6">The sequence shown here is derived from an EMBL/GenBank/DDBJ whole genome shotgun (WGS) entry which is preliminary data.</text>
</comment>
<dbReference type="PIRSF" id="PIRSF006806">
    <property type="entry name" value="FTHF_cligase"/>
    <property type="match status" value="1"/>
</dbReference>
<dbReference type="PANTHER" id="PTHR23407:SF1">
    <property type="entry name" value="5-FORMYLTETRAHYDROFOLATE CYCLO-LIGASE"/>
    <property type="match status" value="1"/>
</dbReference>
<dbReference type="InterPro" id="IPR037171">
    <property type="entry name" value="NagB/RpiA_transferase-like"/>
</dbReference>
<evidence type="ECO:0000256" key="1">
    <source>
        <dbReference type="ARBA" id="ARBA00010638"/>
    </source>
</evidence>
<comment type="catalytic activity">
    <reaction evidence="5">
        <text>(6S)-5-formyl-5,6,7,8-tetrahydrofolate + ATP = (6R)-5,10-methenyltetrahydrofolate + ADP + phosphate</text>
        <dbReference type="Rhea" id="RHEA:10488"/>
        <dbReference type="ChEBI" id="CHEBI:30616"/>
        <dbReference type="ChEBI" id="CHEBI:43474"/>
        <dbReference type="ChEBI" id="CHEBI:57455"/>
        <dbReference type="ChEBI" id="CHEBI:57457"/>
        <dbReference type="ChEBI" id="CHEBI:456216"/>
        <dbReference type="EC" id="6.3.3.2"/>
    </reaction>
</comment>
<dbReference type="Pfam" id="PF01812">
    <property type="entry name" value="5-FTHF_cyc-lig"/>
    <property type="match status" value="1"/>
</dbReference>
<dbReference type="SUPFAM" id="SSF100950">
    <property type="entry name" value="NagB/RpiA/CoA transferase-like"/>
    <property type="match status" value="1"/>
</dbReference>
<gene>
    <name evidence="6" type="ORF">NS184_08795</name>
</gene>
<sequence>MIPDRGVEKRALRAELRQRRRTRTTTERDADAAALTETLQRFVEERQVESLALYLSAPDEPDVRPFLDWAYERGIRVLLPITREDGLLDWAVGDGESEHEGLFGMPEVIGEVLSPLALGDVDAILTPAAAVGHDGVRMGWGRGYYDKTLGSMANRPPVYAVIFDAEYLDEVPREAHDEPVDGIITPSRIITFRS</sequence>